<sequence length="66" mass="7091">MSDVVRRGDMYRWEIVRAVTEQRVFGIVRSAGPQEALAAAEAVLDAGLHAVEVALTTPRALTAAAR</sequence>
<comment type="caution">
    <text evidence="1">The sequence shown here is derived from an EMBL/GenBank/DDBJ whole genome shotgun (WGS) entry which is preliminary data.</text>
</comment>
<evidence type="ECO:0000313" key="2">
    <source>
        <dbReference type="Proteomes" id="UP001500902"/>
    </source>
</evidence>
<proteinExistence type="predicted"/>
<gene>
    <name evidence="1" type="ORF">GCM10022224_062460</name>
</gene>
<dbReference type="InterPro" id="IPR013785">
    <property type="entry name" value="Aldolase_TIM"/>
</dbReference>
<protein>
    <submittedName>
        <fullName evidence="1">Uncharacterized protein</fullName>
    </submittedName>
</protein>
<reference evidence="2" key="1">
    <citation type="journal article" date="2019" name="Int. J. Syst. Evol. Microbiol.">
        <title>The Global Catalogue of Microorganisms (GCM) 10K type strain sequencing project: providing services to taxonomists for standard genome sequencing and annotation.</title>
        <authorList>
            <consortium name="The Broad Institute Genomics Platform"/>
            <consortium name="The Broad Institute Genome Sequencing Center for Infectious Disease"/>
            <person name="Wu L."/>
            <person name="Ma J."/>
        </authorList>
    </citation>
    <scope>NUCLEOTIDE SEQUENCE [LARGE SCALE GENOMIC DNA]</scope>
    <source>
        <strain evidence="2">JCM 16904</strain>
    </source>
</reference>
<accession>A0ABP7CHC4</accession>
<dbReference type="Gene3D" id="3.20.20.70">
    <property type="entry name" value="Aldolase class I"/>
    <property type="match status" value="1"/>
</dbReference>
<dbReference type="EMBL" id="BAAAZP010000109">
    <property type="protein sequence ID" value="GAA3688482.1"/>
    <property type="molecule type" value="Genomic_DNA"/>
</dbReference>
<dbReference type="SUPFAM" id="SSF51569">
    <property type="entry name" value="Aldolase"/>
    <property type="match status" value="1"/>
</dbReference>
<dbReference type="RefSeq" id="WP_344886313.1">
    <property type="nucleotide sequence ID" value="NZ_BAAAZP010000109.1"/>
</dbReference>
<dbReference type="Proteomes" id="UP001500902">
    <property type="component" value="Unassembled WGS sequence"/>
</dbReference>
<evidence type="ECO:0000313" key="1">
    <source>
        <dbReference type="EMBL" id="GAA3688482.1"/>
    </source>
</evidence>
<keyword evidence="2" id="KW-1185">Reference proteome</keyword>
<organism evidence="1 2">
    <name type="scientific">Nonomuraea antimicrobica</name>
    <dbReference type="NCBI Taxonomy" id="561173"/>
    <lineage>
        <taxon>Bacteria</taxon>
        <taxon>Bacillati</taxon>
        <taxon>Actinomycetota</taxon>
        <taxon>Actinomycetes</taxon>
        <taxon>Streptosporangiales</taxon>
        <taxon>Streptosporangiaceae</taxon>
        <taxon>Nonomuraea</taxon>
    </lineage>
</organism>
<name>A0ABP7CHC4_9ACTN</name>